<dbReference type="Proteomes" id="UP000051557">
    <property type="component" value="Unassembled WGS sequence"/>
</dbReference>
<evidence type="ECO:0000313" key="3">
    <source>
        <dbReference type="Proteomes" id="UP000051557"/>
    </source>
</evidence>
<organism evidence="2 3">
    <name type="scientific">Verrucomicrobia subdivision 6 bacterium BACL9 MAG-120820-bin42</name>
    <dbReference type="NCBI Taxonomy" id="1655634"/>
    <lineage>
        <taxon>Bacteria</taxon>
        <taxon>Pseudomonadati</taxon>
        <taxon>Verrucomicrobiota</taxon>
        <taxon>Verrucomicrobiia</taxon>
        <taxon>Verrucomicrobiales</taxon>
        <taxon>Verrucomicrobia subdivision 6</taxon>
    </lineage>
</organism>
<protein>
    <recommendedName>
        <fullName evidence="4">Tetratricopeptide repeat-like domain-containing protein</fullName>
    </recommendedName>
</protein>
<proteinExistence type="predicted"/>
<accession>A0A0R2XHI1</accession>
<gene>
    <name evidence="2" type="ORF">ABS32_03205</name>
</gene>
<dbReference type="Gene3D" id="1.25.40.10">
    <property type="entry name" value="Tetratricopeptide repeat domain"/>
    <property type="match status" value="1"/>
</dbReference>
<dbReference type="InterPro" id="IPR011990">
    <property type="entry name" value="TPR-like_helical_dom_sf"/>
</dbReference>
<evidence type="ECO:0008006" key="4">
    <source>
        <dbReference type="Google" id="ProtNLM"/>
    </source>
</evidence>
<evidence type="ECO:0000256" key="1">
    <source>
        <dbReference type="SAM" id="MobiDB-lite"/>
    </source>
</evidence>
<dbReference type="AlphaFoldDB" id="A0A0R2XHI1"/>
<evidence type="ECO:0000313" key="2">
    <source>
        <dbReference type="EMBL" id="KRP32574.1"/>
    </source>
</evidence>
<feature type="compositionally biased region" description="Pro residues" evidence="1">
    <location>
        <begin position="83"/>
        <end position="96"/>
    </location>
</feature>
<sequence length="96" mass="10158">AARLAQANQLAASGDRPLAQNLYLRMMSAQPSDPFRTAAAVGLARIQIQENRPEAARQVLNEIVSANTGSSFLPEARSLLDSLPPPPSPTAQPPAK</sequence>
<feature type="non-terminal residue" evidence="2">
    <location>
        <position position="1"/>
    </location>
</feature>
<feature type="region of interest" description="Disordered" evidence="1">
    <location>
        <begin position="76"/>
        <end position="96"/>
    </location>
</feature>
<dbReference type="EMBL" id="LIDM01000089">
    <property type="protein sequence ID" value="KRP32574.1"/>
    <property type="molecule type" value="Genomic_DNA"/>
</dbReference>
<reference evidence="2 3" key="1">
    <citation type="submission" date="2015-10" db="EMBL/GenBank/DDBJ databases">
        <title>Metagenome-Assembled Genomes uncover a global brackish microbiome.</title>
        <authorList>
            <person name="Hugerth L.W."/>
            <person name="Larsson J."/>
            <person name="Alneberg J."/>
            <person name="Lindh M.V."/>
            <person name="Legrand C."/>
            <person name="Pinhassi J."/>
            <person name="Andersson A.F."/>
        </authorList>
    </citation>
    <scope>NUCLEOTIDE SEQUENCE [LARGE SCALE GENOMIC DNA]</scope>
    <source>
        <strain evidence="2">BACL9 MAG-120820-bin42</strain>
    </source>
</reference>
<dbReference type="SUPFAM" id="SSF48452">
    <property type="entry name" value="TPR-like"/>
    <property type="match status" value="1"/>
</dbReference>
<name>A0A0R2XHI1_9BACT</name>
<comment type="caution">
    <text evidence="2">The sequence shown here is derived from an EMBL/GenBank/DDBJ whole genome shotgun (WGS) entry which is preliminary data.</text>
</comment>
<dbReference type="Pfam" id="PF14559">
    <property type="entry name" value="TPR_19"/>
    <property type="match status" value="1"/>
</dbReference>